<name>B8APG9_ORYSI</name>
<dbReference type="Proteomes" id="UP000007015">
    <property type="component" value="Chromosome 3"/>
</dbReference>
<evidence type="ECO:0000313" key="3">
    <source>
        <dbReference type="Proteomes" id="UP000007015"/>
    </source>
</evidence>
<reference evidence="2 3" key="1">
    <citation type="journal article" date="2005" name="PLoS Biol.">
        <title>The genomes of Oryza sativa: a history of duplications.</title>
        <authorList>
            <person name="Yu J."/>
            <person name="Wang J."/>
            <person name="Lin W."/>
            <person name="Li S."/>
            <person name="Li H."/>
            <person name="Zhou J."/>
            <person name="Ni P."/>
            <person name="Dong W."/>
            <person name="Hu S."/>
            <person name="Zeng C."/>
            <person name="Zhang J."/>
            <person name="Zhang Y."/>
            <person name="Li R."/>
            <person name="Xu Z."/>
            <person name="Li S."/>
            <person name="Li X."/>
            <person name="Zheng H."/>
            <person name="Cong L."/>
            <person name="Lin L."/>
            <person name="Yin J."/>
            <person name="Geng J."/>
            <person name="Li G."/>
            <person name="Shi J."/>
            <person name="Liu J."/>
            <person name="Lv H."/>
            <person name="Li J."/>
            <person name="Wang J."/>
            <person name="Deng Y."/>
            <person name="Ran L."/>
            <person name="Shi X."/>
            <person name="Wang X."/>
            <person name="Wu Q."/>
            <person name="Li C."/>
            <person name="Ren X."/>
            <person name="Wang J."/>
            <person name="Wang X."/>
            <person name="Li D."/>
            <person name="Liu D."/>
            <person name="Zhang X."/>
            <person name="Ji Z."/>
            <person name="Zhao W."/>
            <person name="Sun Y."/>
            <person name="Zhang Z."/>
            <person name="Bao J."/>
            <person name="Han Y."/>
            <person name="Dong L."/>
            <person name="Ji J."/>
            <person name="Chen P."/>
            <person name="Wu S."/>
            <person name="Liu J."/>
            <person name="Xiao Y."/>
            <person name="Bu D."/>
            <person name="Tan J."/>
            <person name="Yang L."/>
            <person name="Ye C."/>
            <person name="Zhang J."/>
            <person name="Xu J."/>
            <person name="Zhou Y."/>
            <person name="Yu Y."/>
            <person name="Zhang B."/>
            <person name="Zhuang S."/>
            <person name="Wei H."/>
            <person name="Liu B."/>
            <person name="Lei M."/>
            <person name="Yu H."/>
            <person name="Li Y."/>
            <person name="Xu H."/>
            <person name="Wei S."/>
            <person name="He X."/>
            <person name="Fang L."/>
            <person name="Zhang Z."/>
            <person name="Zhang Y."/>
            <person name="Huang X."/>
            <person name="Su Z."/>
            <person name="Tong W."/>
            <person name="Li J."/>
            <person name="Tong Z."/>
            <person name="Li S."/>
            <person name="Ye J."/>
            <person name="Wang L."/>
            <person name="Fang L."/>
            <person name="Lei T."/>
            <person name="Chen C."/>
            <person name="Chen H."/>
            <person name="Xu Z."/>
            <person name="Li H."/>
            <person name="Huang H."/>
            <person name="Zhang F."/>
            <person name="Xu H."/>
            <person name="Li N."/>
            <person name="Zhao C."/>
            <person name="Li S."/>
            <person name="Dong L."/>
            <person name="Huang Y."/>
            <person name="Li L."/>
            <person name="Xi Y."/>
            <person name="Qi Q."/>
            <person name="Li W."/>
            <person name="Zhang B."/>
            <person name="Hu W."/>
            <person name="Zhang Y."/>
            <person name="Tian X."/>
            <person name="Jiao Y."/>
            <person name="Liang X."/>
            <person name="Jin J."/>
            <person name="Gao L."/>
            <person name="Zheng W."/>
            <person name="Hao B."/>
            <person name="Liu S."/>
            <person name="Wang W."/>
            <person name="Yuan L."/>
            <person name="Cao M."/>
            <person name="McDermott J."/>
            <person name="Samudrala R."/>
            <person name="Wang J."/>
            <person name="Wong G.K."/>
            <person name="Yang H."/>
        </authorList>
    </citation>
    <scope>NUCLEOTIDE SEQUENCE [LARGE SCALE GENOMIC DNA]</scope>
    <source>
        <strain evidence="3">cv. 93-11</strain>
    </source>
</reference>
<evidence type="ECO:0000256" key="1">
    <source>
        <dbReference type="SAM" id="MobiDB-lite"/>
    </source>
</evidence>
<dbReference type="HOGENOM" id="CLU_2337346_0_0_1"/>
<dbReference type="Gramene" id="BGIOSGA012616-TA">
    <property type="protein sequence ID" value="BGIOSGA012616-PA"/>
    <property type="gene ID" value="BGIOSGA012616"/>
</dbReference>
<evidence type="ECO:0000313" key="2">
    <source>
        <dbReference type="EMBL" id="EEC75258.1"/>
    </source>
</evidence>
<gene>
    <name evidence="2" type="ORF">OsI_11573</name>
</gene>
<dbReference type="EMBL" id="CM000128">
    <property type="protein sequence ID" value="EEC75258.1"/>
    <property type="molecule type" value="Genomic_DNA"/>
</dbReference>
<feature type="region of interest" description="Disordered" evidence="1">
    <location>
        <begin position="20"/>
        <end position="78"/>
    </location>
</feature>
<feature type="compositionally biased region" description="Basic and acidic residues" evidence="1">
    <location>
        <begin position="23"/>
        <end position="63"/>
    </location>
</feature>
<keyword evidence="3" id="KW-1185">Reference proteome</keyword>
<accession>B8APG9</accession>
<organism evidence="2 3">
    <name type="scientific">Oryza sativa subsp. indica</name>
    <name type="common">Rice</name>
    <dbReference type="NCBI Taxonomy" id="39946"/>
    <lineage>
        <taxon>Eukaryota</taxon>
        <taxon>Viridiplantae</taxon>
        <taxon>Streptophyta</taxon>
        <taxon>Embryophyta</taxon>
        <taxon>Tracheophyta</taxon>
        <taxon>Spermatophyta</taxon>
        <taxon>Magnoliopsida</taxon>
        <taxon>Liliopsida</taxon>
        <taxon>Poales</taxon>
        <taxon>Poaceae</taxon>
        <taxon>BOP clade</taxon>
        <taxon>Oryzoideae</taxon>
        <taxon>Oryzeae</taxon>
        <taxon>Oryzinae</taxon>
        <taxon>Oryza</taxon>
        <taxon>Oryza sativa</taxon>
    </lineage>
</organism>
<proteinExistence type="predicted"/>
<sequence length="98" mass="10521">MVQVISDELRLSPLTGRALRQGARGDGKAAVRDLGRKVKEARAQGWTRRADNGSGDRRSRGHPDPVAPNHLETRSSAPELEAAADDLGRWVKEAVAGA</sequence>
<protein>
    <submittedName>
        <fullName evidence="2">Uncharacterized protein</fullName>
    </submittedName>
</protein>
<dbReference type="AlphaFoldDB" id="B8APG9"/>